<name>A0AAV5G066_ELECO</name>
<evidence type="ECO:0000313" key="2">
    <source>
        <dbReference type="Proteomes" id="UP001054889"/>
    </source>
</evidence>
<evidence type="ECO:0000313" key="1">
    <source>
        <dbReference type="EMBL" id="GJN40135.1"/>
    </source>
</evidence>
<reference evidence="1" key="2">
    <citation type="submission" date="2021-12" db="EMBL/GenBank/DDBJ databases">
        <title>Resequencing data analysis of finger millet.</title>
        <authorList>
            <person name="Hatakeyama M."/>
            <person name="Aluri S."/>
            <person name="Balachadran M.T."/>
            <person name="Sivarajan S.R."/>
            <person name="Poveda L."/>
            <person name="Shimizu-Inatsugi R."/>
            <person name="Schlapbach R."/>
            <person name="Sreeman S.M."/>
            <person name="Shimizu K.K."/>
        </authorList>
    </citation>
    <scope>NUCLEOTIDE SEQUENCE</scope>
</reference>
<dbReference type="InterPro" id="IPR021109">
    <property type="entry name" value="Peptidase_aspartic_dom_sf"/>
</dbReference>
<dbReference type="PANTHER" id="PTHR33067:SF9">
    <property type="entry name" value="RNA-DIRECTED DNA POLYMERASE"/>
    <property type="match status" value="1"/>
</dbReference>
<protein>
    <submittedName>
        <fullName evidence="1">Uncharacterized protein</fullName>
    </submittedName>
</protein>
<keyword evidence="2" id="KW-1185">Reference proteome</keyword>
<dbReference type="Proteomes" id="UP001054889">
    <property type="component" value="Unassembled WGS sequence"/>
</dbReference>
<organism evidence="1 2">
    <name type="scientific">Eleusine coracana subsp. coracana</name>
    <dbReference type="NCBI Taxonomy" id="191504"/>
    <lineage>
        <taxon>Eukaryota</taxon>
        <taxon>Viridiplantae</taxon>
        <taxon>Streptophyta</taxon>
        <taxon>Embryophyta</taxon>
        <taxon>Tracheophyta</taxon>
        <taxon>Spermatophyta</taxon>
        <taxon>Magnoliopsida</taxon>
        <taxon>Liliopsida</taxon>
        <taxon>Poales</taxon>
        <taxon>Poaceae</taxon>
        <taxon>PACMAD clade</taxon>
        <taxon>Chloridoideae</taxon>
        <taxon>Cynodonteae</taxon>
        <taxon>Eleusininae</taxon>
        <taxon>Eleusine</taxon>
    </lineage>
</organism>
<proteinExistence type="predicted"/>
<accession>A0AAV5G066</accession>
<reference evidence="1" key="1">
    <citation type="journal article" date="2018" name="DNA Res.">
        <title>Multiple hybrid de novo genome assembly of finger millet, an orphan allotetraploid crop.</title>
        <authorList>
            <person name="Hatakeyama M."/>
            <person name="Aluri S."/>
            <person name="Balachadran M.T."/>
            <person name="Sivarajan S.R."/>
            <person name="Patrignani A."/>
            <person name="Gruter S."/>
            <person name="Poveda L."/>
            <person name="Shimizu-Inatsugi R."/>
            <person name="Baeten J."/>
            <person name="Francoijs K.J."/>
            <person name="Nataraja K.N."/>
            <person name="Reddy Y.A.N."/>
            <person name="Phadnis S."/>
            <person name="Ravikumar R.L."/>
            <person name="Schlapbach R."/>
            <person name="Sreeman S.M."/>
            <person name="Shimizu K.K."/>
        </authorList>
    </citation>
    <scope>NUCLEOTIDE SEQUENCE</scope>
</reference>
<dbReference type="PANTHER" id="PTHR33067">
    <property type="entry name" value="RNA-DIRECTED DNA POLYMERASE-RELATED"/>
    <property type="match status" value="1"/>
</dbReference>
<dbReference type="CDD" id="cd00303">
    <property type="entry name" value="retropepsin_like"/>
    <property type="match status" value="1"/>
</dbReference>
<dbReference type="EMBL" id="BQKI01000104">
    <property type="protein sequence ID" value="GJN40135.1"/>
    <property type="molecule type" value="Genomic_DNA"/>
</dbReference>
<comment type="caution">
    <text evidence="1">The sequence shown here is derived from an EMBL/GenBank/DDBJ whole genome shotgun (WGS) entry which is preliminary data.</text>
</comment>
<dbReference type="AlphaFoldDB" id="A0AAV5G066"/>
<dbReference type="Gene3D" id="2.40.70.10">
    <property type="entry name" value="Acid Proteases"/>
    <property type="match status" value="1"/>
</dbReference>
<gene>
    <name evidence="1" type="primary">gb29309</name>
    <name evidence="1" type="ORF">PR202_gb29309</name>
</gene>
<sequence>MKECLKIFTDGCFSHSLWEEETKSGTRQHLEKRKRLRREVVNFLQQDKQSLAEAWTRFQTLLKQGPDLGIDENMCAQTFYMAINKASRMHLDGSARGSFLRLTAKAGIELLGKIAENEALHKYWEDYLEPNRQGPEVMQKEESPAEQIFMSDSRAMITLEHEFEEIKPVRPASMDLTCAPIGAVSEPIGVIATTGELITLTTPSSCKEYTKIEAVILDSHLKEFEDPSARNMLLKPELNIILSNRLKSEVFDQEFIRRVLGKLYKDDIELDGTEVKQAKRLLDSCFEPSTYEGLCGVYAVGVTDEEEEGPYIPCKISGKEFPKALCDFGSRVSLMTYDVFISMPYLTQQQLIGTELELITTNGRKTKPLGVIKNVEIKVSSKTIPVDFFVLSNEETGVEDIILGRPFLRLV</sequence>